<dbReference type="InterPro" id="IPR001747">
    <property type="entry name" value="Vitellogenin_N"/>
</dbReference>
<dbReference type="GO" id="GO:0005319">
    <property type="term" value="F:lipid transporter activity"/>
    <property type="evidence" value="ECO:0007669"/>
    <property type="project" value="InterPro"/>
</dbReference>
<gene>
    <name evidence="5" type="primary">vg2a</name>
</gene>
<dbReference type="Pfam" id="PF01347">
    <property type="entry name" value="Vitellogenin_N"/>
    <property type="match status" value="1"/>
</dbReference>
<name>A0A650FKR4_9HYME</name>
<dbReference type="PANTHER" id="PTHR23345:SF33">
    <property type="entry name" value="CROSSVEINLESS D"/>
    <property type="match status" value="1"/>
</dbReference>
<feature type="transmembrane region" description="Helical" evidence="3">
    <location>
        <begin position="45"/>
        <end position="66"/>
    </location>
</feature>
<dbReference type="InterPro" id="IPR011030">
    <property type="entry name" value="Lipovitellin_superhlx_dom"/>
</dbReference>
<dbReference type="InterPro" id="IPR015816">
    <property type="entry name" value="Vitellinogen_b-sht_N"/>
</dbReference>
<dbReference type="Gene3D" id="1.25.10.20">
    <property type="entry name" value="Vitellinogen, superhelical"/>
    <property type="match status" value="1"/>
</dbReference>
<dbReference type="InterPro" id="IPR050733">
    <property type="entry name" value="Vitellogenin/Apolipophorin"/>
</dbReference>
<evidence type="ECO:0000256" key="1">
    <source>
        <dbReference type="ARBA" id="ARBA00022729"/>
    </source>
</evidence>
<reference evidence="5" key="1">
    <citation type="submission" date="2019-09" db="EMBL/GenBank/DDBJ databases">
        <title>Transcriptome expression in two lineages of Tetrastichus brontispae, implications in the parasitic wasp host-speciation.</title>
        <authorList>
            <person name="Sanchez-Garcia F.J."/>
            <person name="Hou Y."/>
            <person name="Tang B."/>
        </authorList>
    </citation>
    <scope>NUCLEOTIDE SEQUENCE</scope>
</reference>
<evidence type="ECO:0000259" key="4">
    <source>
        <dbReference type="PROSITE" id="PS51211"/>
    </source>
</evidence>
<dbReference type="SUPFAM" id="SSF48431">
    <property type="entry name" value="Lipovitellin-phosvitin complex, superhelical domain"/>
    <property type="match status" value="1"/>
</dbReference>
<keyword evidence="3" id="KW-0472">Membrane</keyword>
<dbReference type="EMBL" id="MN567147">
    <property type="protein sequence ID" value="QGV11547.1"/>
    <property type="molecule type" value="mRNA"/>
</dbReference>
<proteinExistence type="evidence at transcript level"/>
<sequence length="1416" mass="162760">MHLRLKYKTRLYRCLCVARALPLPVRSRRANASSRRERDTERRRAMAKLSRLVAVATACLVITNIVPTSTLKAGYEDLHIYDYKADISVGVEEPANYISKYSLHGVIKIQREVDQVSVPQYKYVIELTDLKHDSYFGEDAIRISKFEPVDKELIARSTFKSHYAKSGKHLLLICDKYEAKWLQKVKRSIALLLQFDWSVAKEGAEKEGKVHVTSVKEDTLHGKCFLNYNTTLVKNVSKTQKKVNLMKTVYPTKCDNFGRDIYGYGIDDKASRDAMKKRLDHKRTKIETVYELDVIENQPIIKKVFNYESYRVDFDSDDFDPSRNPQFVKVRQTLFLKKTEPGHELLHKKEKDVSPPKEMIINQEQVMNKVKELLLEVNQYMKENHIKEIKPGTEHDQLLNKIHYYLRDLDAKNYENLYNEIKEMKISEAETLRKIFIQITLYVGTESSLSFIKNMVMAKKVSDNEAINLISGMHIKRANEVLPHLEVFLKQDNGLSPEVQRVAVMTFSHLVSHVCRNNLELKDALIEKYIRSIDEFMKGAKTIDTKLDYLSVLGNTRCRGAIKYIKSVLPRQKNDSKDQIRLRMFAIFILSRLIDEDDSSVLEDLRKILYDKNETKEIRIAAYKVLVYNSDFDSEDLMEIGLLMSKNEHLLNYHVTTMRILNEIGIVKDYIEPKDATLSPLIVMNDAMELEEDVFKLVNLEFLTQLFDLDFTRKTFVRVAYVREFELSLSFASIATLVEYEVFQLVDGKIVLGNAGYIYGNVADYKGENAKEVDTVFADFANGNDNVFALQPINVSRIVEGIKNRDNLAKLVMDLFGTKLEKSWFAYANLKTFSIPTGFGMDAIYDYKQPTLMNLAASCDWTLTDQAKAHFKISLDFWTHSYSDIFVENPFTRLKHSVRKAHAHDYKIAPELIVKYGFDMQKFELALPLLTKDNRPKILRGASDYVSSSVMVTDRDGEMSCPTCGYQYTTKSGTEKLKKKYINSTLKPIGLSLNKVLYDCDAPEKVINEKSSNDAAASTCGKIQTTESDGSMSQAELKVEWDYEILLSTSTPWYFLPGINLNVELVQGVRKTFDGGSAAMAKFDLILTSSQGHFLNEGRFRHSLRLSENEVFNMCVDGKSRYPKVIDTSVLSTKTDSKFDMDVKIVFGESMSESCVGLNRGIEMRYVGEIPEEHVAELNKRSRNSKCAKQMQNSTFVYPPGSYLMTKHCIYELISNATFRRFRIDVKHEEIPTKSILTLVTLIETLKEKFKELGFKKFNLDVEVKSLSQLSDVLTNKTISFQVDSPVHAINKILPNNFFPMELVNEFINGDMSVINVYPKLVLFNNKEKKDLTTSLKDWTLIASDDGSVYKIYVKLLDDDKLRVKYVWDNKHLTLEPLEKKGESDSNFVPGIFYNSNVKDFSERSFIKSSEDILFR</sequence>
<keyword evidence="1" id="KW-0732">Signal</keyword>
<organism evidence="5">
    <name type="scientific">Tetrastichus brontispae</name>
    <dbReference type="NCBI Taxonomy" id="2033808"/>
    <lineage>
        <taxon>Eukaryota</taxon>
        <taxon>Metazoa</taxon>
        <taxon>Ecdysozoa</taxon>
        <taxon>Arthropoda</taxon>
        <taxon>Hexapoda</taxon>
        <taxon>Insecta</taxon>
        <taxon>Pterygota</taxon>
        <taxon>Neoptera</taxon>
        <taxon>Endopterygota</taxon>
        <taxon>Hymenoptera</taxon>
        <taxon>Apocrita</taxon>
        <taxon>Proctotrupomorpha</taxon>
        <taxon>Chalcidoidea</taxon>
        <taxon>Eulophidae</taxon>
        <taxon>Tetrastichinae</taxon>
        <taxon>Tetrastichus</taxon>
    </lineage>
</organism>
<keyword evidence="3" id="KW-1133">Transmembrane helix</keyword>
<protein>
    <submittedName>
        <fullName evidence="5">Vg2</fullName>
    </submittedName>
</protein>
<dbReference type="SUPFAM" id="SSF56968">
    <property type="entry name" value="Lipovitellin-phosvitin complex, beta-sheet shell regions"/>
    <property type="match status" value="1"/>
</dbReference>
<dbReference type="PANTHER" id="PTHR23345">
    <property type="entry name" value="VITELLOGENIN-RELATED"/>
    <property type="match status" value="1"/>
</dbReference>
<evidence type="ECO:0000256" key="3">
    <source>
        <dbReference type="SAM" id="Phobius"/>
    </source>
</evidence>
<dbReference type="Gene3D" id="2.30.230.10">
    <property type="entry name" value="Lipovitellin, beta-sheet shell regions, chain A"/>
    <property type="match status" value="1"/>
</dbReference>
<accession>A0A650FKR4</accession>
<dbReference type="PROSITE" id="PS51211">
    <property type="entry name" value="VITELLOGENIN"/>
    <property type="match status" value="1"/>
</dbReference>
<evidence type="ECO:0000256" key="2">
    <source>
        <dbReference type="PROSITE-ProRule" id="PRU00557"/>
    </source>
</evidence>
<feature type="domain" description="Vitellogenin" evidence="4">
    <location>
        <begin position="73"/>
        <end position="742"/>
    </location>
</feature>
<evidence type="ECO:0000313" key="5">
    <source>
        <dbReference type="EMBL" id="QGV11547.1"/>
    </source>
</evidence>
<dbReference type="SMART" id="SM00638">
    <property type="entry name" value="LPD_N"/>
    <property type="match status" value="1"/>
</dbReference>
<comment type="caution">
    <text evidence="2">Lacks conserved residue(s) required for the propagation of feature annotation.</text>
</comment>
<keyword evidence="3" id="KW-0812">Transmembrane</keyword>
<dbReference type="InterPro" id="IPR015819">
    <property type="entry name" value="Lipid_transp_b-sht_shell"/>
</dbReference>